<feature type="region of interest" description="Disordered" evidence="1">
    <location>
        <begin position="53"/>
        <end position="79"/>
    </location>
</feature>
<gene>
    <name evidence="2" type="ORF">EYF80_015575</name>
</gene>
<evidence type="ECO:0000256" key="1">
    <source>
        <dbReference type="SAM" id="MobiDB-lite"/>
    </source>
</evidence>
<evidence type="ECO:0000313" key="3">
    <source>
        <dbReference type="Proteomes" id="UP000314294"/>
    </source>
</evidence>
<name>A0A4Z2I8D6_9TELE</name>
<reference evidence="2 3" key="1">
    <citation type="submission" date="2019-03" db="EMBL/GenBank/DDBJ databases">
        <title>First draft genome of Liparis tanakae, snailfish: a comprehensive survey of snailfish specific genes.</title>
        <authorList>
            <person name="Kim W."/>
            <person name="Song I."/>
            <person name="Jeong J.-H."/>
            <person name="Kim D."/>
            <person name="Kim S."/>
            <person name="Ryu S."/>
            <person name="Song J.Y."/>
            <person name="Lee S.K."/>
        </authorList>
    </citation>
    <scope>NUCLEOTIDE SEQUENCE [LARGE SCALE GENOMIC DNA]</scope>
    <source>
        <tissue evidence="2">Muscle</tissue>
    </source>
</reference>
<proteinExistence type="predicted"/>
<organism evidence="2 3">
    <name type="scientific">Liparis tanakae</name>
    <name type="common">Tanaka's snailfish</name>
    <dbReference type="NCBI Taxonomy" id="230148"/>
    <lineage>
        <taxon>Eukaryota</taxon>
        <taxon>Metazoa</taxon>
        <taxon>Chordata</taxon>
        <taxon>Craniata</taxon>
        <taxon>Vertebrata</taxon>
        <taxon>Euteleostomi</taxon>
        <taxon>Actinopterygii</taxon>
        <taxon>Neopterygii</taxon>
        <taxon>Teleostei</taxon>
        <taxon>Neoteleostei</taxon>
        <taxon>Acanthomorphata</taxon>
        <taxon>Eupercaria</taxon>
        <taxon>Perciformes</taxon>
        <taxon>Cottioidei</taxon>
        <taxon>Cottales</taxon>
        <taxon>Liparidae</taxon>
        <taxon>Liparis</taxon>
    </lineage>
</organism>
<protein>
    <submittedName>
        <fullName evidence="2">Uncharacterized protein</fullName>
    </submittedName>
</protein>
<keyword evidence="3" id="KW-1185">Reference proteome</keyword>
<accession>A0A4Z2I8D6</accession>
<dbReference type="EMBL" id="SRLO01000117">
    <property type="protein sequence ID" value="TNN74130.1"/>
    <property type="molecule type" value="Genomic_DNA"/>
</dbReference>
<feature type="compositionally biased region" description="Low complexity" evidence="1">
    <location>
        <begin position="59"/>
        <end position="71"/>
    </location>
</feature>
<evidence type="ECO:0000313" key="2">
    <source>
        <dbReference type="EMBL" id="TNN74130.1"/>
    </source>
</evidence>
<dbReference type="AlphaFoldDB" id="A0A4Z2I8D6"/>
<comment type="caution">
    <text evidence="2">The sequence shown here is derived from an EMBL/GenBank/DDBJ whole genome shotgun (WGS) entry which is preliminary data.</text>
</comment>
<sequence length="79" mass="8223">MHSLRRQASYSHVCSDGNCGPNPLAARAACQVEVFTLNTKNFLVLNWCRDGSTERSAGRGRAAATSAARSSVPSAGAVG</sequence>
<dbReference type="Proteomes" id="UP000314294">
    <property type="component" value="Unassembled WGS sequence"/>
</dbReference>